<feature type="domain" description="Fumarylacetoacetase-like C-terminal" evidence="3">
    <location>
        <begin position="79"/>
        <end position="286"/>
    </location>
</feature>
<dbReference type="Gene3D" id="3.90.850.10">
    <property type="entry name" value="Fumarylacetoacetase-like, C-terminal domain"/>
    <property type="match status" value="1"/>
</dbReference>
<comment type="caution">
    <text evidence="4">The sequence shown here is derived from an EMBL/GenBank/DDBJ whole genome shotgun (WGS) entry which is preliminary data.</text>
</comment>
<dbReference type="Pfam" id="PF01557">
    <property type="entry name" value="FAA_hydrolase"/>
    <property type="match status" value="1"/>
</dbReference>
<dbReference type="PANTHER" id="PTHR42796:SF4">
    <property type="entry name" value="FUMARYLACETOACETATE HYDROLASE DOMAIN-CONTAINING PROTEIN 2A"/>
    <property type="match status" value="1"/>
</dbReference>
<dbReference type="FunFam" id="3.90.850.10:FF:000002">
    <property type="entry name" value="2-hydroxyhepta-2,4-diene-1,7-dioate isomerase"/>
    <property type="match status" value="1"/>
</dbReference>
<proteinExistence type="inferred from homology"/>
<keyword evidence="2" id="KW-0479">Metal-binding</keyword>
<dbReference type="EMBL" id="NWSH01000019">
    <property type="protein sequence ID" value="PCG80728.1"/>
    <property type="molecule type" value="Genomic_DNA"/>
</dbReference>
<dbReference type="GO" id="GO:0006107">
    <property type="term" value="P:oxaloacetate metabolic process"/>
    <property type="evidence" value="ECO:0007669"/>
    <property type="project" value="UniProtKB-ARBA"/>
</dbReference>
<dbReference type="InterPro" id="IPR051121">
    <property type="entry name" value="FAH"/>
</dbReference>
<reference evidence="4" key="1">
    <citation type="submission" date="2017-09" db="EMBL/GenBank/DDBJ databases">
        <title>Contemporary evolution of a Lepidopteran species, Heliothis virescens, in response to modern agricultural practices.</title>
        <authorList>
            <person name="Fritz M.L."/>
            <person name="Deyonke A.M."/>
            <person name="Papanicolaou A."/>
            <person name="Micinski S."/>
            <person name="Westbrook J."/>
            <person name="Gould F."/>
        </authorList>
    </citation>
    <scope>NUCLEOTIDE SEQUENCE [LARGE SCALE GENOMIC DNA]</scope>
    <source>
        <strain evidence="4">HvINT-</strain>
        <tissue evidence="4">Whole body</tissue>
    </source>
</reference>
<sequence length="289" mass="31612">MKYVQFAYSNAPDVIRVGYLNGNDVVDICCQDCAMPGNMLDILETGITERVQAVQATNAKEGTPLSSVKLLAPIDGMDKILGVALNYADHCQLLKVEHPAIPMIFSKYSSTIIGPNDPLRIRTDVCKKVDWEVELAVVIGKRASSVTAADANNYIFGYTIAQDITDREWQKEKNGAQFLLGKSQDTFCPIGPYIVTPDEIGDPHNLDLSCSVNGVEKQKSNTSNLIHKIPAIIERITTVMTLLPGDLILTGTPGGVGSLRDPPEFLKPGDVIRSEIQNIGFFETKVEKF</sequence>
<dbReference type="InterPro" id="IPR011234">
    <property type="entry name" value="Fumarylacetoacetase-like_C"/>
</dbReference>
<evidence type="ECO:0000259" key="3">
    <source>
        <dbReference type="Pfam" id="PF01557"/>
    </source>
</evidence>
<name>A0A2A4K9I9_HELVI</name>
<dbReference type="InterPro" id="IPR036663">
    <property type="entry name" value="Fumarylacetoacetase_C_sf"/>
</dbReference>
<organism evidence="4">
    <name type="scientific">Heliothis virescens</name>
    <name type="common">Tobacco budworm moth</name>
    <dbReference type="NCBI Taxonomy" id="7102"/>
    <lineage>
        <taxon>Eukaryota</taxon>
        <taxon>Metazoa</taxon>
        <taxon>Ecdysozoa</taxon>
        <taxon>Arthropoda</taxon>
        <taxon>Hexapoda</taxon>
        <taxon>Insecta</taxon>
        <taxon>Pterygota</taxon>
        <taxon>Neoptera</taxon>
        <taxon>Endopterygota</taxon>
        <taxon>Lepidoptera</taxon>
        <taxon>Glossata</taxon>
        <taxon>Ditrysia</taxon>
        <taxon>Noctuoidea</taxon>
        <taxon>Noctuidae</taxon>
        <taxon>Heliothinae</taxon>
        <taxon>Heliothis</taxon>
    </lineage>
</organism>
<dbReference type="GO" id="GO:0050163">
    <property type="term" value="F:oxaloacetate tautomerase activity"/>
    <property type="evidence" value="ECO:0007669"/>
    <property type="project" value="UniProtKB-ARBA"/>
</dbReference>
<accession>A0A2A4K9I9</accession>
<dbReference type="AlphaFoldDB" id="A0A2A4K9I9"/>
<evidence type="ECO:0000313" key="4">
    <source>
        <dbReference type="EMBL" id="PCG80729.1"/>
    </source>
</evidence>
<dbReference type="PANTHER" id="PTHR42796">
    <property type="entry name" value="FUMARYLACETOACETATE HYDROLASE DOMAIN-CONTAINING PROTEIN 2A-RELATED"/>
    <property type="match status" value="1"/>
</dbReference>
<evidence type="ECO:0000256" key="2">
    <source>
        <dbReference type="ARBA" id="ARBA00022723"/>
    </source>
</evidence>
<dbReference type="SUPFAM" id="SSF56529">
    <property type="entry name" value="FAH"/>
    <property type="match status" value="1"/>
</dbReference>
<dbReference type="STRING" id="7102.A0A2A4K9I9"/>
<gene>
    <name evidence="4" type="ORF">B5V51_3370</name>
</gene>
<dbReference type="EMBL" id="NWSH01000019">
    <property type="protein sequence ID" value="PCG80729.1"/>
    <property type="molecule type" value="Genomic_DNA"/>
</dbReference>
<comment type="similarity">
    <text evidence="1">Belongs to the FAH family.</text>
</comment>
<protein>
    <recommendedName>
        <fullName evidence="3">Fumarylacetoacetase-like C-terminal domain-containing protein</fullName>
    </recommendedName>
</protein>
<dbReference type="GO" id="GO:0046872">
    <property type="term" value="F:metal ion binding"/>
    <property type="evidence" value="ECO:0007669"/>
    <property type="project" value="UniProtKB-KW"/>
</dbReference>
<evidence type="ECO:0000256" key="1">
    <source>
        <dbReference type="ARBA" id="ARBA00010211"/>
    </source>
</evidence>